<reference evidence="2 3" key="1">
    <citation type="journal article" date="2021" name="Sci. Rep.">
        <title>Genome sequencing of the multicellular alga Astrephomene provides insights into convergent evolution of germ-soma differentiation.</title>
        <authorList>
            <person name="Yamashita S."/>
            <person name="Yamamoto K."/>
            <person name="Matsuzaki R."/>
            <person name="Suzuki S."/>
            <person name="Yamaguchi H."/>
            <person name="Hirooka S."/>
            <person name="Minakuchi Y."/>
            <person name="Miyagishima S."/>
            <person name="Kawachi M."/>
            <person name="Toyoda A."/>
            <person name="Nozaki H."/>
        </authorList>
    </citation>
    <scope>NUCLEOTIDE SEQUENCE [LARGE SCALE GENOMIC DNA]</scope>
    <source>
        <strain evidence="2 3">NIES-4017</strain>
    </source>
</reference>
<evidence type="ECO:0000313" key="3">
    <source>
        <dbReference type="Proteomes" id="UP001054857"/>
    </source>
</evidence>
<name>A0AAD3HS45_9CHLO</name>
<feature type="non-terminal residue" evidence="2">
    <location>
        <position position="1"/>
    </location>
</feature>
<dbReference type="Proteomes" id="UP001054857">
    <property type="component" value="Unassembled WGS sequence"/>
</dbReference>
<dbReference type="EMBL" id="BMAR01000046">
    <property type="protein sequence ID" value="GFR51123.1"/>
    <property type="molecule type" value="Genomic_DNA"/>
</dbReference>
<protein>
    <submittedName>
        <fullName evidence="2">Uncharacterized protein</fullName>
    </submittedName>
</protein>
<accession>A0AAD3HS45</accession>
<evidence type="ECO:0000313" key="2">
    <source>
        <dbReference type="EMBL" id="GFR51123.1"/>
    </source>
</evidence>
<evidence type="ECO:0000256" key="1">
    <source>
        <dbReference type="SAM" id="MobiDB-lite"/>
    </source>
</evidence>
<organism evidence="2 3">
    <name type="scientific">Astrephomene gubernaculifera</name>
    <dbReference type="NCBI Taxonomy" id="47775"/>
    <lineage>
        <taxon>Eukaryota</taxon>
        <taxon>Viridiplantae</taxon>
        <taxon>Chlorophyta</taxon>
        <taxon>core chlorophytes</taxon>
        <taxon>Chlorophyceae</taxon>
        <taxon>CS clade</taxon>
        <taxon>Chlamydomonadales</taxon>
        <taxon>Astrephomenaceae</taxon>
        <taxon>Astrephomene</taxon>
    </lineage>
</organism>
<dbReference type="AlphaFoldDB" id="A0AAD3HS45"/>
<feature type="compositionally biased region" description="Pro residues" evidence="1">
    <location>
        <begin position="319"/>
        <end position="328"/>
    </location>
</feature>
<proteinExistence type="predicted"/>
<feature type="region of interest" description="Disordered" evidence="1">
    <location>
        <begin position="288"/>
        <end position="330"/>
    </location>
</feature>
<comment type="caution">
    <text evidence="2">The sequence shown here is derived from an EMBL/GenBank/DDBJ whole genome shotgun (WGS) entry which is preliminary data.</text>
</comment>
<feature type="region of interest" description="Disordered" evidence="1">
    <location>
        <begin position="133"/>
        <end position="152"/>
    </location>
</feature>
<keyword evidence="3" id="KW-1185">Reference proteome</keyword>
<sequence>PHAAGPHHHLSNGGGTAAAAGASLGGVAVPAAPPSAAGLSPGSCCGLITRSHLLVLLQKALLAGRVEGLEADWTELNRKMMDPVTAARAVTEQQMAVMSRELRATTSGDSGSYDMSGLSVLGILRAAAAAAAGGGGTGRRTSGGGSGGGGSGGRGWYGSGGIAEPMMTPAAAAAASAAEEESRLFDAEGLAYGGYGTIVMPGDGVAAAAEDREEGMTGWRAAPLISRRTLTQAPSWCPTPSAWSAPTCCSEPWVCATWWWWTSSTGCRASSRGRTCWVTGWMTPWLAPSTAPTPPPPRPLAAAAPSRPPPWVSHAPSHRPAPPPPPPQQLMATSAAVAAVCCCRVRV</sequence>
<gene>
    <name evidence="2" type="ORF">Agub_g13475</name>
</gene>